<feature type="chain" id="PRO_5046962587" description="M23ase beta-sheet core domain-containing protein" evidence="1">
    <location>
        <begin position="21"/>
        <end position="167"/>
    </location>
</feature>
<dbReference type="SUPFAM" id="SSF51261">
    <property type="entry name" value="Duplicated hybrid motif"/>
    <property type="match status" value="1"/>
</dbReference>
<dbReference type="PANTHER" id="PTHR21666:SF270">
    <property type="entry name" value="MUREIN HYDROLASE ACTIVATOR ENVC"/>
    <property type="match status" value="1"/>
</dbReference>
<accession>A0ABN1VF66</accession>
<dbReference type="Proteomes" id="UP001500467">
    <property type="component" value="Unassembled WGS sequence"/>
</dbReference>
<dbReference type="InterPro" id="IPR050570">
    <property type="entry name" value="Cell_wall_metabolism_enzyme"/>
</dbReference>
<protein>
    <recommendedName>
        <fullName evidence="2">M23ase beta-sheet core domain-containing protein</fullName>
    </recommendedName>
</protein>
<dbReference type="Pfam" id="PF01551">
    <property type="entry name" value="Peptidase_M23"/>
    <property type="match status" value="1"/>
</dbReference>
<gene>
    <name evidence="3" type="ORF">GCM10009675_31010</name>
</gene>
<comment type="caution">
    <text evidence="3">The sequence shown here is derived from an EMBL/GenBank/DDBJ whole genome shotgun (WGS) entry which is preliminary data.</text>
</comment>
<dbReference type="EMBL" id="BAAALM010000010">
    <property type="protein sequence ID" value="GAA1208847.1"/>
    <property type="molecule type" value="Genomic_DNA"/>
</dbReference>
<feature type="domain" description="M23ase beta-sheet core" evidence="2">
    <location>
        <begin position="59"/>
        <end position="152"/>
    </location>
</feature>
<dbReference type="InterPro" id="IPR016047">
    <property type="entry name" value="M23ase_b-sheet_dom"/>
</dbReference>
<evidence type="ECO:0000313" key="3">
    <source>
        <dbReference type="EMBL" id="GAA1208847.1"/>
    </source>
</evidence>
<reference evidence="3 4" key="1">
    <citation type="journal article" date="2019" name="Int. J. Syst. Evol. Microbiol.">
        <title>The Global Catalogue of Microorganisms (GCM) 10K type strain sequencing project: providing services to taxonomists for standard genome sequencing and annotation.</title>
        <authorList>
            <consortium name="The Broad Institute Genomics Platform"/>
            <consortium name="The Broad Institute Genome Sequencing Center for Infectious Disease"/>
            <person name="Wu L."/>
            <person name="Ma J."/>
        </authorList>
    </citation>
    <scope>NUCLEOTIDE SEQUENCE [LARGE SCALE GENOMIC DNA]</scope>
    <source>
        <strain evidence="3 4">JCM 13022</strain>
    </source>
</reference>
<dbReference type="Gene3D" id="2.70.70.10">
    <property type="entry name" value="Glucose Permease (Domain IIA)"/>
    <property type="match status" value="1"/>
</dbReference>
<dbReference type="InterPro" id="IPR011055">
    <property type="entry name" value="Dup_hybrid_motif"/>
</dbReference>
<feature type="signal peptide" evidence="1">
    <location>
        <begin position="1"/>
        <end position="20"/>
    </location>
</feature>
<proteinExistence type="predicted"/>
<keyword evidence="4" id="KW-1185">Reference proteome</keyword>
<evidence type="ECO:0000256" key="1">
    <source>
        <dbReference type="SAM" id="SignalP"/>
    </source>
</evidence>
<keyword evidence="1" id="KW-0732">Signal</keyword>
<name>A0ABN1VF66_9PSEU</name>
<organism evidence="3 4">
    <name type="scientific">Prauserella alba</name>
    <dbReference type="NCBI Taxonomy" id="176898"/>
    <lineage>
        <taxon>Bacteria</taxon>
        <taxon>Bacillati</taxon>
        <taxon>Actinomycetota</taxon>
        <taxon>Actinomycetes</taxon>
        <taxon>Pseudonocardiales</taxon>
        <taxon>Pseudonocardiaceae</taxon>
        <taxon>Prauserella</taxon>
    </lineage>
</organism>
<sequence length="167" mass="17569">MKTFGRIVLLGAVVGAVAYAQHHLPTAPGPGAEANAAPRFAAPAEGAVTSEFGPRWGTQHYGLDIGAPHGTPIRAAADGKVVEAGPATGFGNWVRIKHPSGDVTVYGHMARYRVTAGDRVRGGERIAAVGSEGQSTGPHLHFEVWPDGQRANRTDPRDWLTARGIHL</sequence>
<dbReference type="RefSeq" id="WP_253853977.1">
    <property type="nucleotide sequence ID" value="NZ_BAAALM010000010.1"/>
</dbReference>
<evidence type="ECO:0000259" key="2">
    <source>
        <dbReference type="Pfam" id="PF01551"/>
    </source>
</evidence>
<evidence type="ECO:0000313" key="4">
    <source>
        <dbReference type="Proteomes" id="UP001500467"/>
    </source>
</evidence>
<dbReference type="CDD" id="cd12797">
    <property type="entry name" value="M23_peptidase"/>
    <property type="match status" value="1"/>
</dbReference>
<dbReference type="PANTHER" id="PTHR21666">
    <property type="entry name" value="PEPTIDASE-RELATED"/>
    <property type="match status" value="1"/>
</dbReference>